<dbReference type="PANTHER" id="PTHR48055:SF55">
    <property type="entry name" value="PROTEIN KINASE DOMAIN-CONTAINING PROTEIN"/>
    <property type="match status" value="1"/>
</dbReference>
<sequence>MTACVGDFGLARLRPEVSHQLSSGQTSSVGLKGTIGYAAPEYGVGSDVSTYGDVYSFGILLLEMFTGKRPTDDMFKDGLNLHNYAEWHCLAEFQKLWNQHFSEKMWKVVFIPLTG</sequence>
<evidence type="ECO:0000259" key="1">
    <source>
        <dbReference type="PROSITE" id="PS50011"/>
    </source>
</evidence>
<dbReference type="GO" id="GO:0004672">
    <property type="term" value="F:protein kinase activity"/>
    <property type="evidence" value="ECO:0007669"/>
    <property type="project" value="InterPro"/>
</dbReference>
<name>A0A6N2KNP5_SALVM</name>
<dbReference type="InterPro" id="IPR000719">
    <property type="entry name" value="Prot_kinase_dom"/>
</dbReference>
<dbReference type="AlphaFoldDB" id="A0A6N2KNP5"/>
<gene>
    <name evidence="2" type="ORF">SVIM_LOCUS73359</name>
</gene>
<protein>
    <recommendedName>
        <fullName evidence="1">Protein kinase domain-containing protein</fullName>
    </recommendedName>
</protein>
<feature type="domain" description="Protein kinase" evidence="1">
    <location>
        <begin position="1"/>
        <end position="115"/>
    </location>
</feature>
<accession>A0A6N2KNP5</accession>
<dbReference type="PANTHER" id="PTHR48055">
    <property type="entry name" value="LEUCINE-RICH REPEAT RECEPTOR PROTEIN KINASE EMS1"/>
    <property type="match status" value="1"/>
</dbReference>
<dbReference type="InterPro" id="IPR011009">
    <property type="entry name" value="Kinase-like_dom_sf"/>
</dbReference>
<dbReference type="InterPro" id="IPR051564">
    <property type="entry name" value="LRR_receptor-like_kinase"/>
</dbReference>
<dbReference type="Gene3D" id="1.10.510.10">
    <property type="entry name" value="Transferase(Phosphotransferase) domain 1"/>
    <property type="match status" value="1"/>
</dbReference>
<dbReference type="EMBL" id="CAADRP010000335">
    <property type="protein sequence ID" value="VFU26678.1"/>
    <property type="molecule type" value="Genomic_DNA"/>
</dbReference>
<evidence type="ECO:0000313" key="2">
    <source>
        <dbReference type="EMBL" id="VFU26678.1"/>
    </source>
</evidence>
<reference evidence="2" key="1">
    <citation type="submission" date="2019-03" db="EMBL/GenBank/DDBJ databases">
        <authorList>
            <person name="Mank J."/>
            <person name="Almeida P."/>
        </authorList>
    </citation>
    <scope>NUCLEOTIDE SEQUENCE</scope>
    <source>
        <strain evidence="2">78183</strain>
    </source>
</reference>
<dbReference type="GO" id="GO:0005524">
    <property type="term" value="F:ATP binding"/>
    <property type="evidence" value="ECO:0007669"/>
    <property type="project" value="InterPro"/>
</dbReference>
<proteinExistence type="predicted"/>
<organism evidence="2">
    <name type="scientific">Salix viminalis</name>
    <name type="common">Common osier</name>
    <name type="synonym">Basket willow</name>
    <dbReference type="NCBI Taxonomy" id="40686"/>
    <lineage>
        <taxon>Eukaryota</taxon>
        <taxon>Viridiplantae</taxon>
        <taxon>Streptophyta</taxon>
        <taxon>Embryophyta</taxon>
        <taxon>Tracheophyta</taxon>
        <taxon>Spermatophyta</taxon>
        <taxon>Magnoliopsida</taxon>
        <taxon>eudicotyledons</taxon>
        <taxon>Gunneridae</taxon>
        <taxon>Pentapetalae</taxon>
        <taxon>rosids</taxon>
        <taxon>fabids</taxon>
        <taxon>Malpighiales</taxon>
        <taxon>Salicaceae</taxon>
        <taxon>Saliceae</taxon>
        <taxon>Salix</taxon>
    </lineage>
</organism>
<dbReference type="SUPFAM" id="SSF56112">
    <property type="entry name" value="Protein kinase-like (PK-like)"/>
    <property type="match status" value="1"/>
</dbReference>
<dbReference type="PROSITE" id="PS50011">
    <property type="entry name" value="PROTEIN_KINASE_DOM"/>
    <property type="match status" value="1"/>
</dbReference>
<dbReference type="InterPro" id="IPR001245">
    <property type="entry name" value="Ser-Thr/Tyr_kinase_cat_dom"/>
</dbReference>
<dbReference type="GO" id="GO:0016020">
    <property type="term" value="C:membrane"/>
    <property type="evidence" value="ECO:0007669"/>
    <property type="project" value="TreeGrafter"/>
</dbReference>
<dbReference type="Pfam" id="PF07714">
    <property type="entry name" value="PK_Tyr_Ser-Thr"/>
    <property type="match status" value="1"/>
</dbReference>